<protein>
    <submittedName>
        <fullName evidence="1">Nucleolar complex protein 4</fullName>
    </submittedName>
</protein>
<evidence type="ECO:0000313" key="2">
    <source>
        <dbReference type="Proteomes" id="UP001152531"/>
    </source>
</evidence>
<sequence>MAPKRKVNSKTASNKKAKVEEHLSIENIEEIGETIVEKSSYNDITKLLDQYQLIKKILIKEENTEIESLGRQLSISLFQVFTKLIKKGLTTIRKADDEKRIILVKWIINKYDDFKENLCWFITNKLSYKSSLQLDCLDILLKLIKIESSNNVNDKYFPLITYRKLVEGLLLSQNGEIVNDTSDNFIILEFMESFQKHYDLQFYFFQDLSKFLDDNKDSKDLIFSNFYLIIKSPLLLIGNDDASELSTYVKNPPSAISKTSTFKHNYQQSINSILSYDLSINQYKTILSIMNKRILPLLSKPSNLMDFLTDCYNLNSNLIIQILSLNSLYELMKTYNLEYPDFYKKLYSLLTPELLINRYRSRFFRLCDLFLTSTHLSANLVASFIKKLAKLSIASSASGTIIVIPFIYNLLKRHPSCMIMIHNTEVSNDYQDPYNDEEEDPLKTQAIHSSLWELEALMNHYHPNISTLSAIFKEPFRKPNYNLEDFLDWSYKSLLDSELNKRYRTMTALEYENWDYLFDSNDKDEQKTCYLEGWTL</sequence>
<gene>
    <name evidence="1" type="ORF">CLIB1444_01S06062</name>
</gene>
<evidence type="ECO:0000313" key="1">
    <source>
        <dbReference type="EMBL" id="CAH6718408.1"/>
    </source>
</evidence>
<accession>A0ACA9Y0G1</accession>
<proteinExistence type="predicted"/>
<dbReference type="Proteomes" id="UP001152531">
    <property type="component" value="Unassembled WGS sequence"/>
</dbReference>
<reference evidence="1" key="1">
    <citation type="submission" date="2022-06" db="EMBL/GenBank/DDBJ databases">
        <authorList>
            <person name="Legras J.-L."/>
            <person name="Devillers H."/>
            <person name="Grondin C."/>
        </authorList>
    </citation>
    <scope>NUCLEOTIDE SEQUENCE</scope>
    <source>
        <strain evidence="1">CLIB 1444</strain>
    </source>
</reference>
<organism evidence="1 2">
    <name type="scientific">[Candida] jaroonii</name>
    <dbReference type="NCBI Taxonomy" id="467808"/>
    <lineage>
        <taxon>Eukaryota</taxon>
        <taxon>Fungi</taxon>
        <taxon>Dikarya</taxon>
        <taxon>Ascomycota</taxon>
        <taxon>Saccharomycotina</taxon>
        <taxon>Pichiomycetes</taxon>
        <taxon>Debaryomycetaceae</taxon>
        <taxon>Yamadazyma</taxon>
    </lineage>
</organism>
<dbReference type="EMBL" id="CALSDN010000001">
    <property type="protein sequence ID" value="CAH6718408.1"/>
    <property type="molecule type" value="Genomic_DNA"/>
</dbReference>
<name>A0ACA9Y0G1_9ASCO</name>
<keyword evidence="2" id="KW-1185">Reference proteome</keyword>
<comment type="caution">
    <text evidence="1">The sequence shown here is derived from an EMBL/GenBank/DDBJ whole genome shotgun (WGS) entry which is preliminary data.</text>
</comment>